<dbReference type="EMBL" id="KI680411">
    <property type="protein sequence ID" value="ETL90022.1"/>
    <property type="molecule type" value="Genomic_DNA"/>
</dbReference>
<dbReference type="GO" id="GO:0003676">
    <property type="term" value="F:nucleic acid binding"/>
    <property type="evidence" value="ECO:0007669"/>
    <property type="project" value="InterPro"/>
</dbReference>
<sequence>MFDGKLGIWPLVENYTAQRSSVNRPAGTVLTRNIGSINRDVLKEFLLEKDNAKPHVSPHDPDIVAAGTADGWNIRLFYQPPNSPDLNVLDLGFFSSIQAIQLEIPLYCVDDLIAAVVSAFDVLPHTTLNDVFLTLQCHVVHFTNRRWK</sequence>
<organism evidence="1">
    <name type="scientific">Phytophthora nicotianae</name>
    <name type="common">Potato buckeye rot agent</name>
    <name type="synonym">Phytophthora parasitica</name>
    <dbReference type="NCBI Taxonomy" id="4792"/>
    <lineage>
        <taxon>Eukaryota</taxon>
        <taxon>Sar</taxon>
        <taxon>Stramenopiles</taxon>
        <taxon>Oomycota</taxon>
        <taxon>Peronosporomycetes</taxon>
        <taxon>Peronosporales</taxon>
        <taxon>Peronosporaceae</taxon>
        <taxon>Phytophthora</taxon>
    </lineage>
</organism>
<dbReference type="PANTHER" id="PTHR47169:SF2">
    <property type="entry name" value="OS01G0541250 PROTEIN"/>
    <property type="match status" value="1"/>
</dbReference>
<accession>W2KY25</accession>
<gene>
    <name evidence="1" type="ORF">L917_11151</name>
</gene>
<dbReference type="Gene3D" id="3.30.420.10">
    <property type="entry name" value="Ribonuclease H-like superfamily/Ribonuclease H"/>
    <property type="match status" value="1"/>
</dbReference>
<dbReference type="VEuPathDB" id="FungiDB:PPTG_04079"/>
<reference evidence="1" key="1">
    <citation type="submission" date="2013-11" db="EMBL/GenBank/DDBJ databases">
        <title>The Genome Sequence of Phytophthora parasitica CHvinca01.</title>
        <authorList>
            <consortium name="The Broad Institute Genomics Platform"/>
            <person name="Russ C."/>
            <person name="Tyler B."/>
            <person name="Panabieres F."/>
            <person name="Shan W."/>
            <person name="Tripathy S."/>
            <person name="Grunwald N."/>
            <person name="Machado M."/>
            <person name="Johnson C.S."/>
            <person name="Arredondo F."/>
            <person name="Hong C."/>
            <person name="Coffey M."/>
            <person name="Young S.K."/>
            <person name="Zeng Q."/>
            <person name="Gargeya S."/>
            <person name="Fitzgerald M."/>
            <person name="Abouelleil A."/>
            <person name="Alvarado L."/>
            <person name="Chapman S.B."/>
            <person name="Gainer-Dewar J."/>
            <person name="Goldberg J."/>
            <person name="Griggs A."/>
            <person name="Gujja S."/>
            <person name="Hansen M."/>
            <person name="Howarth C."/>
            <person name="Imamovic A."/>
            <person name="Ireland A."/>
            <person name="Larimer J."/>
            <person name="McCowan C."/>
            <person name="Murphy C."/>
            <person name="Pearson M."/>
            <person name="Poon T.W."/>
            <person name="Priest M."/>
            <person name="Roberts A."/>
            <person name="Saif S."/>
            <person name="Shea T."/>
            <person name="Sykes S."/>
            <person name="Wortman J."/>
            <person name="Nusbaum C."/>
            <person name="Birren B."/>
        </authorList>
    </citation>
    <scope>NUCLEOTIDE SEQUENCE [LARGE SCALE GENOMIC DNA]</scope>
    <source>
        <strain evidence="1">CHvinca01</strain>
    </source>
</reference>
<dbReference type="AlphaFoldDB" id="W2KY25"/>
<dbReference type="OrthoDB" id="168403at2759"/>
<protein>
    <submittedName>
        <fullName evidence="1">Uncharacterized protein</fullName>
    </submittedName>
</protein>
<proteinExistence type="predicted"/>
<dbReference type="Proteomes" id="UP000054423">
    <property type="component" value="Unassembled WGS sequence"/>
</dbReference>
<name>W2KY25_PHYNI</name>
<dbReference type="InterPro" id="IPR036397">
    <property type="entry name" value="RNaseH_sf"/>
</dbReference>
<evidence type="ECO:0000313" key="1">
    <source>
        <dbReference type="EMBL" id="ETL90022.1"/>
    </source>
</evidence>
<dbReference type="PANTHER" id="PTHR47169">
    <property type="entry name" value="OS01G0541250 PROTEIN"/>
    <property type="match status" value="1"/>
</dbReference>